<accession>A0ABR7Q7E4</accession>
<feature type="transmembrane region" description="Helical" evidence="1">
    <location>
        <begin position="15"/>
        <end position="36"/>
    </location>
</feature>
<organism evidence="2 3">
    <name type="scientific">Kordia aestuariivivens</name>
    <dbReference type="NCBI Taxonomy" id="2759037"/>
    <lineage>
        <taxon>Bacteria</taxon>
        <taxon>Pseudomonadati</taxon>
        <taxon>Bacteroidota</taxon>
        <taxon>Flavobacteriia</taxon>
        <taxon>Flavobacteriales</taxon>
        <taxon>Flavobacteriaceae</taxon>
        <taxon>Kordia</taxon>
    </lineage>
</organism>
<protein>
    <submittedName>
        <fullName evidence="2">Uncharacterized protein</fullName>
    </submittedName>
</protein>
<sequence length="91" mass="10504">MEITGTDILGGLSDLMLMVVFIPIGALSCWGTYQLFKKKWHKDYAEAERRKPKIADIGKSEEEEKPIVDFLIENKSPDDLGKKKDDNDWRF</sequence>
<dbReference type="EMBL" id="JACGWS010000004">
    <property type="protein sequence ID" value="MBC8754501.1"/>
    <property type="molecule type" value="Genomic_DNA"/>
</dbReference>
<dbReference type="RefSeq" id="WP_187561556.1">
    <property type="nucleotide sequence ID" value="NZ_JACGWS010000004.1"/>
</dbReference>
<keyword evidence="1" id="KW-1133">Transmembrane helix</keyword>
<keyword evidence="1" id="KW-0812">Transmembrane</keyword>
<dbReference type="Proteomes" id="UP000619238">
    <property type="component" value="Unassembled WGS sequence"/>
</dbReference>
<keyword evidence="3" id="KW-1185">Reference proteome</keyword>
<gene>
    <name evidence="2" type="ORF">H2O64_07440</name>
</gene>
<name>A0ABR7Q7E4_9FLAO</name>
<reference evidence="2 3" key="1">
    <citation type="submission" date="2020-07" db="EMBL/GenBank/DDBJ databases">
        <title>Description of Kordia aestuariivivens sp. nov., isolated from a tidal flat.</title>
        <authorList>
            <person name="Park S."/>
            <person name="Yoon J.-H."/>
        </authorList>
    </citation>
    <scope>NUCLEOTIDE SEQUENCE [LARGE SCALE GENOMIC DNA]</scope>
    <source>
        <strain evidence="2 3">YSTF-M3</strain>
    </source>
</reference>
<evidence type="ECO:0000313" key="2">
    <source>
        <dbReference type="EMBL" id="MBC8754501.1"/>
    </source>
</evidence>
<evidence type="ECO:0000256" key="1">
    <source>
        <dbReference type="SAM" id="Phobius"/>
    </source>
</evidence>
<comment type="caution">
    <text evidence="2">The sequence shown here is derived from an EMBL/GenBank/DDBJ whole genome shotgun (WGS) entry which is preliminary data.</text>
</comment>
<keyword evidence="1" id="KW-0472">Membrane</keyword>
<evidence type="ECO:0000313" key="3">
    <source>
        <dbReference type="Proteomes" id="UP000619238"/>
    </source>
</evidence>
<proteinExistence type="predicted"/>